<keyword evidence="2" id="KW-1185">Reference proteome</keyword>
<evidence type="ECO:0000313" key="1">
    <source>
        <dbReference type="EMBL" id="KAH1047477.1"/>
    </source>
</evidence>
<organism evidence="1 2">
    <name type="scientific">Gossypium stocksii</name>
    <dbReference type="NCBI Taxonomy" id="47602"/>
    <lineage>
        <taxon>Eukaryota</taxon>
        <taxon>Viridiplantae</taxon>
        <taxon>Streptophyta</taxon>
        <taxon>Embryophyta</taxon>
        <taxon>Tracheophyta</taxon>
        <taxon>Spermatophyta</taxon>
        <taxon>Magnoliopsida</taxon>
        <taxon>eudicotyledons</taxon>
        <taxon>Gunneridae</taxon>
        <taxon>Pentapetalae</taxon>
        <taxon>rosids</taxon>
        <taxon>malvids</taxon>
        <taxon>Malvales</taxon>
        <taxon>Malvaceae</taxon>
        <taxon>Malvoideae</taxon>
        <taxon>Gossypium</taxon>
    </lineage>
</organism>
<sequence length="197" mass="22308">MTLTDNADKCHTLFTAWSVWLHRNLFVWKGVANSHQDRREAQMVFDKVQTQPVVRSANEDRLFNFYPSSVRNDLPMEWLINLLVWPFPLKVVNHEMLHPAFFALFWAAIHKDTFGIVPIDNVDKFVLKVKTSSSSIVNDLITNITKPVTNPFVVENPVTKIVGFAEAGENEVVVRRGTIGPSTGLGTIPTRIGHKKT</sequence>
<name>A0A9D3ZMJ2_9ROSI</name>
<accession>A0A9D3ZMJ2</accession>
<gene>
    <name evidence="1" type="ORF">J1N35_038261</name>
</gene>
<protein>
    <submittedName>
        <fullName evidence="1">Uncharacterized protein</fullName>
    </submittedName>
</protein>
<comment type="caution">
    <text evidence="1">The sequence shown here is derived from an EMBL/GenBank/DDBJ whole genome shotgun (WGS) entry which is preliminary data.</text>
</comment>
<reference evidence="1 2" key="1">
    <citation type="journal article" date="2021" name="Plant Biotechnol. J.">
        <title>Multi-omics assisted identification of the key and species-specific regulatory components of drought-tolerant mechanisms in Gossypium stocksii.</title>
        <authorList>
            <person name="Yu D."/>
            <person name="Ke L."/>
            <person name="Zhang D."/>
            <person name="Wu Y."/>
            <person name="Sun Y."/>
            <person name="Mei J."/>
            <person name="Sun J."/>
            <person name="Sun Y."/>
        </authorList>
    </citation>
    <scope>NUCLEOTIDE SEQUENCE [LARGE SCALE GENOMIC DNA]</scope>
    <source>
        <strain evidence="2">cv. E1</strain>
        <tissue evidence="1">Leaf</tissue>
    </source>
</reference>
<dbReference type="OrthoDB" id="10645930at2759"/>
<dbReference type="EMBL" id="JAIQCV010000011">
    <property type="protein sequence ID" value="KAH1047477.1"/>
    <property type="molecule type" value="Genomic_DNA"/>
</dbReference>
<proteinExistence type="predicted"/>
<dbReference type="AlphaFoldDB" id="A0A9D3ZMJ2"/>
<dbReference type="Proteomes" id="UP000828251">
    <property type="component" value="Unassembled WGS sequence"/>
</dbReference>
<evidence type="ECO:0000313" key="2">
    <source>
        <dbReference type="Proteomes" id="UP000828251"/>
    </source>
</evidence>